<dbReference type="InterPro" id="IPR018637">
    <property type="entry name" value="DUF2059"/>
</dbReference>
<proteinExistence type="predicted"/>
<gene>
    <name evidence="3" type="ORF">M9189_06190</name>
</gene>
<feature type="chain" id="PRO_5039923164" evidence="1">
    <location>
        <begin position="34"/>
        <end position="161"/>
    </location>
</feature>
<feature type="domain" description="DUF2059" evidence="2">
    <location>
        <begin position="92"/>
        <end position="150"/>
    </location>
</feature>
<evidence type="ECO:0000259" key="2">
    <source>
        <dbReference type="Pfam" id="PF09832"/>
    </source>
</evidence>
<reference evidence="3" key="1">
    <citation type="submission" date="2022-05" db="EMBL/GenBank/DDBJ databases">
        <authorList>
            <person name="Sun X."/>
        </authorList>
    </citation>
    <scope>NUCLEOTIDE SEQUENCE</scope>
    <source>
        <strain evidence="3">Ai-910</strain>
    </source>
</reference>
<evidence type="ECO:0000313" key="3">
    <source>
        <dbReference type="EMBL" id="URW80940.1"/>
    </source>
</evidence>
<dbReference type="EMBL" id="CP098400">
    <property type="protein sequence ID" value="URW80940.1"/>
    <property type="molecule type" value="Genomic_DNA"/>
</dbReference>
<evidence type="ECO:0000313" key="4">
    <source>
        <dbReference type="Proteomes" id="UP001056426"/>
    </source>
</evidence>
<feature type="signal peptide" evidence="1">
    <location>
        <begin position="1"/>
        <end position="33"/>
    </location>
</feature>
<evidence type="ECO:0000256" key="1">
    <source>
        <dbReference type="SAM" id="SignalP"/>
    </source>
</evidence>
<dbReference type="Proteomes" id="UP001056426">
    <property type="component" value="Chromosome"/>
</dbReference>
<dbReference type="KEGG" id="alkq:M9189_06190"/>
<reference evidence="3" key="2">
    <citation type="submission" date="2022-06" db="EMBL/GenBank/DDBJ databases">
        <title>Xiashengella guii gen. nov. sp. nov., a bacterium isolated form anaerobic digestion tank.</title>
        <authorList>
            <person name="Huang H."/>
        </authorList>
    </citation>
    <scope>NUCLEOTIDE SEQUENCE</scope>
    <source>
        <strain evidence="3">Ai-910</strain>
    </source>
</reference>
<dbReference type="AlphaFoldDB" id="A0A9J6ZSM4"/>
<dbReference type="RefSeq" id="WP_250725443.1">
    <property type="nucleotide sequence ID" value="NZ_CP098400.1"/>
</dbReference>
<dbReference type="Pfam" id="PF09832">
    <property type="entry name" value="DUF2059"/>
    <property type="match status" value="1"/>
</dbReference>
<protein>
    <submittedName>
        <fullName evidence="3">DUF2059 domain-containing protein</fullName>
    </submittedName>
</protein>
<name>A0A9J6ZSM4_9BACT</name>
<keyword evidence="4" id="KW-1185">Reference proteome</keyword>
<organism evidence="3 4">
    <name type="scientific">Xiashengella succiniciproducens</name>
    <dbReference type="NCBI Taxonomy" id="2949635"/>
    <lineage>
        <taxon>Bacteria</taxon>
        <taxon>Pseudomonadati</taxon>
        <taxon>Bacteroidota</taxon>
        <taxon>Bacteroidia</taxon>
        <taxon>Marinilabiliales</taxon>
        <taxon>Marinilabiliaceae</taxon>
        <taxon>Xiashengella</taxon>
    </lineage>
</organism>
<sequence>MQKKDTQPNKLLTMKKFCFLGLLLLFFYQLTSAQSDDKYKETLIKLFRVSHTEQTYEVAIKQMFSVFKQQQSNVPTEIWNDLEKEMNKTSMDDLISMLIPVYSKHLTIEDLNELIKFYESPVGQKYAEKNPLIMQESMQVGQHWGQKIGMEFVNKLKEKGY</sequence>
<keyword evidence="1" id="KW-0732">Signal</keyword>
<accession>A0A9J6ZSM4</accession>